<keyword evidence="2" id="KW-1185">Reference proteome</keyword>
<dbReference type="AlphaFoldDB" id="A0A1I7U438"/>
<evidence type="ECO:0000313" key="2">
    <source>
        <dbReference type="Proteomes" id="UP000095282"/>
    </source>
</evidence>
<keyword evidence="1" id="KW-0732">Signal</keyword>
<evidence type="ECO:0000313" key="3">
    <source>
        <dbReference type="WBParaSite" id="Csp11.Scaffold629.g14645.t1"/>
    </source>
</evidence>
<dbReference type="eggNOG" id="ENOG502THZ2">
    <property type="taxonomic scope" value="Eukaryota"/>
</dbReference>
<feature type="chain" id="PRO_5009308365" evidence="1">
    <location>
        <begin position="17"/>
        <end position="109"/>
    </location>
</feature>
<protein>
    <submittedName>
        <fullName evidence="3">Conserved secreted protein</fullName>
    </submittedName>
</protein>
<dbReference type="Proteomes" id="UP000095282">
    <property type="component" value="Unplaced"/>
</dbReference>
<name>A0A1I7U438_9PELO</name>
<feature type="signal peptide" evidence="1">
    <location>
        <begin position="1"/>
        <end position="16"/>
    </location>
</feature>
<accession>A0A1I7U438</accession>
<reference evidence="3" key="1">
    <citation type="submission" date="2016-11" db="UniProtKB">
        <authorList>
            <consortium name="WormBaseParasite"/>
        </authorList>
    </citation>
    <scope>IDENTIFICATION</scope>
</reference>
<evidence type="ECO:0000256" key="1">
    <source>
        <dbReference type="SAM" id="SignalP"/>
    </source>
</evidence>
<sequence length="109" mass="12118">MQSFIVAALLVVCVSAQYYQQQQQPNNQQYLNNQYQTTTRGYNQYGQQNQFGQTQFGQTTTPRYTSQAMYGTTQSGRQFDQAGNQVFFNSVGTSSAALSLVGAALYAIL</sequence>
<dbReference type="WBParaSite" id="Csp11.Scaffold629.g14645.t1">
    <property type="protein sequence ID" value="Csp11.Scaffold629.g14645.t1"/>
    <property type="gene ID" value="Csp11.Scaffold629.g14645"/>
</dbReference>
<proteinExistence type="predicted"/>
<organism evidence="2 3">
    <name type="scientific">Caenorhabditis tropicalis</name>
    <dbReference type="NCBI Taxonomy" id="1561998"/>
    <lineage>
        <taxon>Eukaryota</taxon>
        <taxon>Metazoa</taxon>
        <taxon>Ecdysozoa</taxon>
        <taxon>Nematoda</taxon>
        <taxon>Chromadorea</taxon>
        <taxon>Rhabditida</taxon>
        <taxon>Rhabditina</taxon>
        <taxon>Rhabditomorpha</taxon>
        <taxon>Rhabditoidea</taxon>
        <taxon>Rhabditidae</taxon>
        <taxon>Peloderinae</taxon>
        <taxon>Caenorhabditis</taxon>
    </lineage>
</organism>